<dbReference type="GO" id="GO:0046872">
    <property type="term" value="F:metal ion binding"/>
    <property type="evidence" value="ECO:0007669"/>
    <property type="project" value="InterPro"/>
</dbReference>
<feature type="domain" description="Peptidase M16 N-terminal" evidence="2">
    <location>
        <begin position="13"/>
        <end position="158"/>
    </location>
</feature>
<dbReference type="SUPFAM" id="SSF63411">
    <property type="entry name" value="LuxS/MPP-like metallohydrolase"/>
    <property type="match status" value="2"/>
</dbReference>
<dbReference type="Gene3D" id="3.30.830.10">
    <property type="entry name" value="Metalloenzyme, LuxS/M16 peptidase-like"/>
    <property type="match status" value="2"/>
</dbReference>
<dbReference type="InterPro" id="IPR050361">
    <property type="entry name" value="MPP/UQCRC_Complex"/>
</dbReference>
<reference evidence="5" key="1">
    <citation type="submission" date="2015-10" db="EMBL/GenBank/DDBJ databases">
        <authorList>
            <person name="Ju K.-S."/>
            <person name="Doroghazi J.R."/>
            <person name="Metcalf W.W."/>
        </authorList>
    </citation>
    <scope>NUCLEOTIDE SEQUENCE [LARGE SCALE GENOMIC DNA]</scope>
    <source>
        <strain evidence="5">NRRL 3151</strain>
    </source>
</reference>
<evidence type="ECO:0000256" key="1">
    <source>
        <dbReference type="ARBA" id="ARBA00007261"/>
    </source>
</evidence>
<name>A0A117MKQ0_9ACTN</name>
<dbReference type="InterPro" id="IPR007863">
    <property type="entry name" value="Peptidase_M16_C"/>
</dbReference>
<organism evidence="4 5">
    <name type="scientific">Streptomyces regalis</name>
    <dbReference type="NCBI Taxonomy" id="68262"/>
    <lineage>
        <taxon>Bacteria</taxon>
        <taxon>Bacillati</taxon>
        <taxon>Actinomycetota</taxon>
        <taxon>Actinomycetes</taxon>
        <taxon>Kitasatosporales</taxon>
        <taxon>Streptomycetaceae</taxon>
        <taxon>Streptomyces</taxon>
    </lineage>
</organism>
<dbReference type="OrthoDB" id="3525364at2"/>
<keyword evidence="5" id="KW-1185">Reference proteome</keyword>
<dbReference type="EMBL" id="LLZG01000394">
    <property type="protein sequence ID" value="KUL22690.1"/>
    <property type="molecule type" value="Genomic_DNA"/>
</dbReference>
<evidence type="ECO:0000259" key="3">
    <source>
        <dbReference type="Pfam" id="PF05193"/>
    </source>
</evidence>
<evidence type="ECO:0000259" key="2">
    <source>
        <dbReference type="Pfam" id="PF00675"/>
    </source>
</evidence>
<proteinExistence type="inferred from homology"/>
<sequence>MLLTMCSDLPVVVIGESDGRWRTSTLSLAVDFGSRDDPSGQGGVAHLLEHLLMSAPLDGGRSLSEHVERLGGQANAITGLDWMIFQVQVLNAHVLEVVGLLTQAVRDPQLDERVFDTERQAVLQELAAAAADPSDTVQDAFLAAVFSGHPLGRPVGGTVENIRDLRLPDVLAVHREVLLRRRMALVCTGGTAPTEVAKHVVGTTWASVGASRTETLDEPATGLWRPQEGGSDGFSWFATGSRAPSMSDPRRHAYTILAHLLGPSPSSLLYRRLRGREGLVYAFYTGARSYTEAGVWKILAGVEDRNLARAQEIVRELLLEIAQHGPDPEDLAVAQQQAVMELVIDAERPWDHALTLRRETELGTRPWSVEDGILSLKRVTAEEVRLAATTIAEHQITVVRPEPEQA</sequence>
<accession>A0A117MKQ0</accession>
<dbReference type="RefSeq" id="WP_079052563.1">
    <property type="nucleotide sequence ID" value="NZ_LLZG01000394.1"/>
</dbReference>
<dbReference type="InterPro" id="IPR011249">
    <property type="entry name" value="Metalloenz_LuxS/M16"/>
</dbReference>
<dbReference type="InterPro" id="IPR011765">
    <property type="entry name" value="Pept_M16_N"/>
</dbReference>
<dbReference type="Proteomes" id="UP000053923">
    <property type="component" value="Unassembled WGS sequence"/>
</dbReference>
<dbReference type="PANTHER" id="PTHR11851:SF49">
    <property type="entry name" value="MITOCHONDRIAL-PROCESSING PEPTIDASE SUBUNIT ALPHA"/>
    <property type="match status" value="1"/>
</dbReference>
<evidence type="ECO:0008006" key="6">
    <source>
        <dbReference type="Google" id="ProtNLM"/>
    </source>
</evidence>
<dbReference type="AlphaFoldDB" id="A0A117MKQ0"/>
<dbReference type="Pfam" id="PF00675">
    <property type="entry name" value="Peptidase_M16"/>
    <property type="match status" value="1"/>
</dbReference>
<feature type="domain" description="Peptidase M16 C-terminal" evidence="3">
    <location>
        <begin position="168"/>
        <end position="337"/>
    </location>
</feature>
<dbReference type="Pfam" id="PF05193">
    <property type="entry name" value="Peptidase_M16_C"/>
    <property type="match status" value="1"/>
</dbReference>
<gene>
    <name evidence="4" type="ORF">ADL12_41585</name>
</gene>
<comment type="caution">
    <text evidence="4">The sequence shown here is derived from an EMBL/GenBank/DDBJ whole genome shotgun (WGS) entry which is preliminary data.</text>
</comment>
<dbReference type="PANTHER" id="PTHR11851">
    <property type="entry name" value="METALLOPROTEASE"/>
    <property type="match status" value="1"/>
</dbReference>
<evidence type="ECO:0000313" key="4">
    <source>
        <dbReference type="EMBL" id="KUL22690.1"/>
    </source>
</evidence>
<comment type="similarity">
    <text evidence="1">Belongs to the peptidase M16 family.</text>
</comment>
<evidence type="ECO:0000313" key="5">
    <source>
        <dbReference type="Proteomes" id="UP000053923"/>
    </source>
</evidence>
<protein>
    <recommendedName>
        <fullName evidence="6">Peptidase M16</fullName>
    </recommendedName>
</protein>